<dbReference type="EMBL" id="GBXM01057092">
    <property type="protein sequence ID" value="JAH51485.1"/>
    <property type="molecule type" value="Transcribed_RNA"/>
</dbReference>
<reference evidence="1" key="1">
    <citation type="submission" date="2014-11" db="EMBL/GenBank/DDBJ databases">
        <authorList>
            <person name="Amaro Gonzalez C."/>
        </authorList>
    </citation>
    <scope>NUCLEOTIDE SEQUENCE</scope>
</reference>
<reference evidence="1" key="2">
    <citation type="journal article" date="2015" name="Fish Shellfish Immunol.">
        <title>Early steps in the European eel (Anguilla anguilla)-Vibrio vulnificus interaction in the gills: Role of the RtxA13 toxin.</title>
        <authorList>
            <person name="Callol A."/>
            <person name="Pajuelo D."/>
            <person name="Ebbesson L."/>
            <person name="Teles M."/>
            <person name="MacKenzie S."/>
            <person name="Amaro C."/>
        </authorList>
    </citation>
    <scope>NUCLEOTIDE SEQUENCE</scope>
</reference>
<protein>
    <submittedName>
        <fullName evidence="1">Uncharacterized protein</fullName>
    </submittedName>
</protein>
<accession>A0A0E9TF03</accession>
<sequence>MYFGGAKKRHWKDEDIVKTNNRKMASGHGVYDGRRPLCHNIIRL</sequence>
<dbReference type="AlphaFoldDB" id="A0A0E9TF03"/>
<evidence type="ECO:0000313" key="1">
    <source>
        <dbReference type="EMBL" id="JAH51485.1"/>
    </source>
</evidence>
<proteinExistence type="predicted"/>
<organism evidence="1">
    <name type="scientific">Anguilla anguilla</name>
    <name type="common">European freshwater eel</name>
    <name type="synonym">Muraena anguilla</name>
    <dbReference type="NCBI Taxonomy" id="7936"/>
    <lineage>
        <taxon>Eukaryota</taxon>
        <taxon>Metazoa</taxon>
        <taxon>Chordata</taxon>
        <taxon>Craniata</taxon>
        <taxon>Vertebrata</taxon>
        <taxon>Euteleostomi</taxon>
        <taxon>Actinopterygii</taxon>
        <taxon>Neopterygii</taxon>
        <taxon>Teleostei</taxon>
        <taxon>Anguilliformes</taxon>
        <taxon>Anguillidae</taxon>
        <taxon>Anguilla</taxon>
    </lineage>
</organism>
<name>A0A0E9TF03_ANGAN</name>